<reference evidence="3" key="1">
    <citation type="submission" date="2023-07" db="EMBL/GenBank/DDBJ databases">
        <title>30 novel species of actinomycetes from the DSMZ collection.</title>
        <authorList>
            <person name="Nouioui I."/>
        </authorList>
    </citation>
    <scope>NUCLEOTIDE SEQUENCE [LARGE SCALE GENOMIC DNA]</scope>
    <source>
        <strain evidence="3">DSM 44918</strain>
    </source>
</reference>
<sequence length="135" mass="14622">MIHNPEVQRILSERINNIAGVRAAVVLADDGLPRYWSGLEKDDAERRAALSSSLGTIAARIAADEEAGVVKRTLIEMEKGFFVVARCGERSYLAVSARPDANLSVVGYELTLLTKQLATVLDTDPRQGDQGGPRT</sequence>
<name>A0ABU2LWC0_9ACTN</name>
<dbReference type="EMBL" id="JAVREM010000049">
    <property type="protein sequence ID" value="MDT0321891.1"/>
    <property type="molecule type" value="Genomic_DNA"/>
</dbReference>
<accession>A0ABU2LWC0</accession>
<dbReference type="PANTHER" id="PTHR36222">
    <property type="entry name" value="SERINE PROTEASE INHIBITOR RV3364C"/>
    <property type="match status" value="1"/>
</dbReference>
<dbReference type="Gene3D" id="3.30.450.30">
    <property type="entry name" value="Dynein light chain 2a, cytoplasmic"/>
    <property type="match status" value="1"/>
</dbReference>
<evidence type="ECO:0000313" key="3">
    <source>
        <dbReference type="Proteomes" id="UP001183420"/>
    </source>
</evidence>
<feature type="domain" description="Roadblock/LAMTOR2" evidence="1">
    <location>
        <begin position="8"/>
        <end position="97"/>
    </location>
</feature>
<keyword evidence="3" id="KW-1185">Reference proteome</keyword>
<proteinExistence type="predicted"/>
<dbReference type="Proteomes" id="UP001183420">
    <property type="component" value="Unassembled WGS sequence"/>
</dbReference>
<dbReference type="SUPFAM" id="SSF103196">
    <property type="entry name" value="Roadblock/LC7 domain"/>
    <property type="match status" value="1"/>
</dbReference>
<dbReference type="Pfam" id="PF03259">
    <property type="entry name" value="Robl_LC7"/>
    <property type="match status" value="1"/>
</dbReference>
<gene>
    <name evidence="2" type="ORF">RNC47_26500</name>
</gene>
<dbReference type="SMART" id="SM00960">
    <property type="entry name" value="Robl_LC7"/>
    <property type="match status" value="1"/>
</dbReference>
<organism evidence="2 3">
    <name type="scientific">Streptomyces millisiae</name>
    <dbReference type="NCBI Taxonomy" id="3075542"/>
    <lineage>
        <taxon>Bacteria</taxon>
        <taxon>Bacillati</taxon>
        <taxon>Actinomycetota</taxon>
        <taxon>Actinomycetes</taxon>
        <taxon>Kitasatosporales</taxon>
        <taxon>Streptomycetaceae</taxon>
        <taxon>Streptomyces</taxon>
    </lineage>
</organism>
<dbReference type="PANTHER" id="PTHR36222:SF1">
    <property type="entry name" value="SERINE PROTEASE INHIBITOR RV3364C"/>
    <property type="match status" value="1"/>
</dbReference>
<comment type="caution">
    <text evidence="2">The sequence shown here is derived from an EMBL/GenBank/DDBJ whole genome shotgun (WGS) entry which is preliminary data.</text>
</comment>
<dbReference type="InterPro" id="IPR004942">
    <property type="entry name" value="Roadblock/LAMTOR2_dom"/>
</dbReference>
<evidence type="ECO:0000313" key="2">
    <source>
        <dbReference type="EMBL" id="MDT0321891.1"/>
    </source>
</evidence>
<dbReference type="RefSeq" id="WP_311602230.1">
    <property type="nucleotide sequence ID" value="NZ_JAVREM010000049.1"/>
</dbReference>
<protein>
    <submittedName>
        <fullName evidence="2">Roadblock/LC7 domain-containing protein</fullName>
    </submittedName>
</protein>
<dbReference type="InterPro" id="IPR053141">
    <property type="entry name" value="Mycobact_SerProt_Inhib_Rv3364c"/>
</dbReference>
<evidence type="ECO:0000259" key="1">
    <source>
        <dbReference type="SMART" id="SM00960"/>
    </source>
</evidence>